<dbReference type="InterPro" id="IPR051450">
    <property type="entry name" value="Gfo/Idh/MocA_Oxidoreductases"/>
</dbReference>
<dbReference type="Pfam" id="PF22725">
    <property type="entry name" value="GFO_IDH_MocA_C3"/>
    <property type="match status" value="1"/>
</dbReference>
<dbReference type="EMBL" id="QRDZ01000004">
    <property type="protein sequence ID" value="RED85405.1"/>
    <property type="molecule type" value="Genomic_DNA"/>
</dbReference>
<dbReference type="SUPFAM" id="SSF51735">
    <property type="entry name" value="NAD(P)-binding Rossmann-fold domains"/>
    <property type="match status" value="1"/>
</dbReference>
<protein>
    <submittedName>
        <fullName evidence="3">Putative dehydrogenase</fullName>
    </submittedName>
</protein>
<dbReference type="Gene3D" id="3.30.360.10">
    <property type="entry name" value="Dihydrodipicolinate Reductase, domain 2"/>
    <property type="match status" value="1"/>
</dbReference>
<dbReference type="Gene3D" id="3.40.50.720">
    <property type="entry name" value="NAD(P)-binding Rossmann-like Domain"/>
    <property type="match status" value="1"/>
</dbReference>
<reference evidence="3 4" key="1">
    <citation type="submission" date="2018-07" db="EMBL/GenBank/DDBJ databases">
        <title>Genomic Encyclopedia of Type Strains, Phase III (KMG-III): the genomes of soil and plant-associated and newly described type strains.</title>
        <authorList>
            <person name="Whitman W."/>
        </authorList>
    </citation>
    <scope>NUCLEOTIDE SEQUENCE [LARGE SCALE GENOMIC DNA]</scope>
    <source>
        <strain evidence="3 4">CECT 7287</strain>
    </source>
</reference>
<name>A0A3D9KG09_9BACL</name>
<gene>
    <name evidence="3" type="ORF">DFP98_104110</name>
</gene>
<dbReference type="PANTHER" id="PTHR43377">
    <property type="entry name" value="BILIVERDIN REDUCTASE A"/>
    <property type="match status" value="1"/>
</dbReference>
<dbReference type="InterPro" id="IPR000683">
    <property type="entry name" value="Gfo/Idh/MocA-like_OxRdtase_N"/>
</dbReference>
<dbReference type="Pfam" id="PF01408">
    <property type="entry name" value="GFO_IDH_MocA"/>
    <property type="match status" value="1"/>
</dbReference>
<dbReference type="InterPro" id="IPR036291">
    <property type="entry name" value="NAD(P)-bd_dom_sf"/>
</dbReference>
<organism evidence="3 4">
    <name type="scientific">Cohnella phaseoli</name>
    <dbReference type="NCBI Taxonomy" id="456490"/>
    <lineage>
        <taxon>Bacteria</taxon>
        <taxon>Bacillati</taxon>
        <taxon>Bacillota</taxon>
        <taxon>Bacilli</taxon>
        <taxon>Bacillales</taxon>
        <taxon>Paenibacillaceae</taxon>
        <taxon>Cohnella</taxon>
    </lineage>
</organism>
<proteinExistence type="predicted"/>
<dbReference type="Proteomes" id="UP000256977">
    <property type="component" value="Unassembled WGS sequence"/>
</dbReference>
<dbReference type="GO" id="GO:0000166">
    <property type="term" value="F:nucleotide binding"/>
    <property type="evidence" value="ECO:0007669"/>
    <property type="project" value="InterPro"/>
</dbReference>
<dbReference type="AlphaFoldDB" id="A0A3D9KG09"/>
<evidence type="ECO:0000313" key="3">
    <source>
        <dbReference type="EMBL" id="RED85405.1"/>
    </source>
</evidence>
<evidence type="ECO:0000259" key="1">
    <source>
        <dbReference type="Pfam" id="PF01408"/>
    </source>
</evidence>
<feature type="domain" description="GFO/IDH/MocA-like oxidoreductase" evidence="2">
    <location>
        <begin position="141"/>
        <end position="306"/>
    </location>
</feature>
<accession>A0A3D9KG09</accession>
<keyword evidence="4" id="KW-1185">Reference proteome</keyword>
<dbReference type="PANTHER" id="PTHR43377:SF2">
    <property type="entry name" value="BINDING ROSSMANN FOLD OXIDOREDUCTASE, PUTATIVE (AFU_ORTHOLOGUE AFUA_4G00560)-RELATED"/>
    <property type="match status" value="1"/>
</dbReference>
<evidence type="ECO:0000259" key="2">
    <source>
        <dbReference type="Pfam" id="PF22725"/>
    </source>
</evidence>
<evidence type="ECO:0000313" key="4">
    <source>
        <dbReference type="Proteomes" id="UP000256977"/>
    </source>
</evidence>
<comment type="caution">
    <text evidence="3">The sequence shown here is derived from an EMBL/GenBank/DDBJ whole genome shotgun (WGS) entry which is preliminary data.</text>
</comment>
<dbReference type="SUPFAM" id="SSF55347">
    <property type="entry name" value="Glyceraldehyde-3-phosphate dehydrogenase-like, C-terminal domain"/>
    <property type="match status" value="1"/>
</dbReference>
<feature type="domain" description="Gfo/Idh/MocA-like oxidoreductase N-terminal" evidence="1">
    <location>
        <begin position="10"/>
        <end position="121"/>
    </location>
</feature>
<sequence>MGSGVKRMSRVGVIGYGHQVKRLLEMMQEMDSGCRISAIADVRHQEIRERMKADGVDPSGISFYENADDMLNGGDLDGVFVGTRCSLHTPMALKVLPRRIPLYLEKPVATTMEDLVKLREADALYGGKTVVSFPLRVTHHVQLVKEIIDSGKIGTVEHVQAVNNVNYGSIYYHGWFRDEAETQGLFVQKATHDFDYINHILGLKPVTVCAMTSKQIFKGNKRAGLQCKDCDETSTCSESPDNLRKHAFEEPLGPYCCFAEDTGNEDSGSALIAYESGMHVSYSQNFFVRKKAAARGARFLGYKGTVEFDWATNRIHVYMHHTPRVESYEIDNEATAVGHAGGDSTLLENFISLMQGKKQTSVSTLEDGLNSTLLCLKAKESAETGTFREVRWPD</sequence>
<dbReference type="InterPro" id="IPR055170">
    <property type="entry name" value="GFO_IDH_MocA-like_dom"/>
</dbReference>